<feature type="transmembrane region" description="Helical" evidence="2">
    <location>
        <begin position="55"/>
        <end position="81"/>
    </location>
</feature>
<dbReference type="RefSeq" id="WP_324717783.1">
    <property type="nucleotide sequence ID" value="NZ_CP141615.1"/>
</dbReference>
<proteinExistence type="predicted"/>
<name>A0ABZ1C100_9FIRM</name>
<sequence>MPVFAASWNASCETAAPPATCVAAAAAAVWLAGVAIKLVDGVVDQEPGYDPAACITYAVLATAAAVLLQASWAGSLLVAAWSAGMAGRAYRQAWPEVAAVVAATGWLAGWQALAGATVAILAVQALDHWVDGERWPLAGPGPLRGAWLAAGVALAVAGALVDPLETGLVLVMTPPAEAMARRLGRRAAGGPGAGEEGQPGWSSPPW</sequence>
<reference evidence="3 4" key="1">
    <citation type="journal article" date="2024" name="Front. Microbiol.">
        <title>Novel thermophilic genera Geochorda gen. nov. and Carboxydochorda gen. nov. from the deep terrestrial subsurface reveal the ecophysiological diversity in the class Limnochordia.</title>
        <authorList>
            <person name="Karnachuk O.V."/>
            <person name="Lukina A.P."/>
            <person name="Avakyan M.R."/>
            <person name="Kadnikov V.V."/>
            <person name="Begmatov S."/>
            <person name="Beletsky A.V."/>
            <person name="Vlasova K.G."/>
            <person name="Novikov A.A."/>
            <person name="Shcherbakova V.A."/>
            <person name="Mardanov A.V."/>
            <person name="Ravin N.V."/>
        </authorList>
    </citation>
    <scope>NUCLEOTIDE SEQUENCE [LARGE SCALE GENOMIC DNA]</scope>
    <source>
        <strain evidence="3 4">L945</strain>
    </source>
</reference>
<organism evidence="3 4">
    <name type="scientific">Carboxydichorda subterranea</name>
    <dbReference type="NCBI Taxonomy" id="3109565"/>
    <lineage>
        <taxon>Bacteria</taxon>
        <taxon>Bacillati</taxon>
        <taxon>Bacillota</taxon>
        <taxon>Limnochordia</taxon>
        <taxon>Limnochordales</taxon>
        <taxon>Geochordaceae</taxon>
        <taxon>Carboxydichorda</taxon>
    </lineage>
</organism>
<keyword evidence="2" id="KW-0812">Transmembrane</keyword>
<evidence type="ECO:0000313" key="3">
    <source>
        <dbReference type="EMBL" id="WRP18510.1"/>
    </source>
</evidence>
<keyword evidence="4" id="KW-1185">Reference proteome</keyword>
<dbReference type="Proteomes" id="UP001332192">
    <property type="component" value="Chromosome"/>
</dbReference>
<protein>
    <submittedName>
        <fullName evidence="3">Uncharacterized protein</fullName>
    </submittedName>
</protein>
<evidence type="ECO:0000256" key="2">
    <source>
        <dbReference type="SAM" id="Phobius"/>
    </source>
</evidence>
<feature type="compositionally biased region" description="Gly residues" evidence="1">
    <location>
        <begin position="187"/>
        <end position="197"/>
    </location>
</feature>
<feature type="transmembrane region" description="Helical" evidence="2">
    <location>
        <begin position="93"/>
        <end position="126"/>
    </location>
</feature>
<feature type="region of interest" description="Disordered" evidence="1">
    <location>
        <begin position="186"/>
        <end position="206"/>
    </location>
</feature>
<keyword evidence="2" id="KW-1133">Transmembrane helix</keyword>
<keyword evidence="2" id="KW-0472">Membrane</keyword>
<dbReference type="EMBL" id="CP141615">
    <property type="protein sequence ID" value="WRP18510.1"/>
    <property type="molecule type" value="Genomic_DNA"/>
</dbReference>
<gene>
    <name evidence="3" type="ORF">U7230_05770</name>
</gene>
<evidence type="ECO:0000313" key="4">
    <source>
        <dbReference type="Proteomes" id="UP001332192"/>
    </source>
</evidence>
<feature type="transmembrane region" description="Helical" evidence="2">
    <location>
        <begin position="146"/>
        <end position="172"/>
    </location>
</feature>
<evidence type="ECO:0000256" key="1">
    <source>
        <dbReference type="SAM" id="MobiDB-lite"/>
    </source>
</evidence>
<accession>A0ABZ1C100</accession>